<proteinExistence type="predicted"/>
<name>A0A077X526_9FUNG</name>
<evidence type="ECO:0000256" key="1">
    <source>
        <dbReference type="SAM" id="MobiDB-lite"/>
    </source>
</evidence>
<protein>
    <submittedName>
        <fullName evidence="2">Uncharacterized protein</fullName>
    </submittedName>
</protein>
<accession>A0A077X526</accession>
<organism evidence="2">
    <name type="scientific">Lichtheimia ramosa</name>
    <dbReference type="NCBI Taxonomy" id="688394"/>
    <lineage>
        <taxon>Eukaryota</taxon>
        <taxon>Fungi</taxon>
        <taxon>Fungi incertae sedis</taxon>
        <taxon>Mucoromycota</taxon>
        <taxon>Mucoromycotina</taxon>
        <taxon>Mucoromycetes</taxon>
        <taxon>Mucorales</taxon>
        <taxon>Lichtheimiaceae</taxon>
        <taxon>Lichtheimia</taxon>
    </lineage>
</organism>
<dbReference type="OrthoDB" id="10515860at2759"/>
<evidence type="ECO:0000313" key="2">
    <source>
        <dbReference type="EMBL" id="CDS14272.1"/>
    </source>
</evidence>
<reference evidence="2" key="1">
    <citation type="journal article" date="2014" name="Genome Announc.">
        <title>De novo whole-genome sequence and genome annotation of Lichtheimia ramosa.</title>
        <authorList>
            <person name="Linde J."/>
            <person name="Schwartze V."/>
            <person name="Binder U."/>
            <person name="Lass-Florl C."/>
            <person name="Voigt K."/>
            <person name="Horn F."/>
        </authorList>
    </citation>
    <scope>NUCLEOTIDE SEQUENCE</scope>
    <source>
        <strain evidence="2">JMRC FSU:6197</strain>
    </source>
</reference>
<feature type="compositionally biased region" description="Polar residues" evidence="1">
    <location>
        <begin position="1"/>
        <end position="22"/>
    </location>
</feature>
<dbReference type="EMBL" id="LK023386">
    <property type="protein sequence ID" value="CDS14272.1"/>
    <property type="molecule type" value="Genomic_DNA"/>
</dbReference>
<gene>
    <name evidence="2" type="ORF">LRAMOSA06442</name>
</gene>
<sequence>MSHSNTAASSTNFDPYSPSSQLQKDDNRVVDLHIEMLHSPHYQSQEDDDQVEESCRHEGIVISAVPEYDASLGSPEQEKCSDSVNAWIEEVKGHFHHP</sequence>
<dbReference type="AlphaFoldDB" id="A0A077X526"/>
<feature type="region of interest" description="Disordered" evidence="1">
    <location>
        <begin position="1"/>
        <end position="26"/>
    </location>
</feature>